<gene>
    <name evidence="5" type="ORF">SNA_36285</name>
</gene>
<comment type="caution">
    <text evidence="5">The sequence shown here is derived from an EMBL/GenBank/DDBJ whole genome shotgun (WGS) entry which is preliminary data.</text>
</comment>
<dbReference type="Proteomes" id="UP000032458">
    <property type="component" value="Unassembled WGS sequence"/>
</dbReference>
<organism evidence="5 6">
    <name type="scientific">Streptomyces natalensis ATCC 27448</name>
    <dbReference type="NCBI Taxonomy" id="1240678"/>
    <lineage>
        <taxon>Bacteria</taxon>
        <taxon>Bacillati</taxon>
        <taxon>Actinomycetota</taxon>
        <taxon>Actinomycetes</taxon>
        <taxon>Kitasatosporales</taxon>
        <taxon>Streptomycetaceae</taxon>
        <taxon>Streptomyces</taxon>
    </lineage>
</organism>
<evidence type="ECO:0000256" key="2">
    <source>
        <dbReference type="ARBA" id="ARBA00023172"/>
    </source>
</evidence>
<dbReference type="CDD" id="cd00338">
    <property type="entry name" value="Ser_Recombinase"/>
    <property type="match status" value="1"/>
</dbReference>
<dbReference type="GO" id="GO:0003677">
    <property type="term" value="F:DNA binding"/>
    <property type="evidence" value="ECO:0007669"/>
    <property type="project" value="UniProtKB-KW"/>
</dbReference>
<dbReference type="EMBL" id="JRKI01000061">
    <property type="protein sequence ID" value="KIZ14523.1"/>
    <property type="molecule type" value="Genomic_DNA"/>
</dbReference>
<dbReference type="InterPro" id="IPR011109">
    <property type="entry name" value="DNA_bind_recombinase_dom"/>
</dbReference>
<dbReference type="PROSITE" id="PS51737">
    <property type="entry name" value="RECOMBINASE_DNA_BIND"/>
    <property type="match status" value="1"/>
</dbReference>
<dbReference type="SMART" id="SM00857">
    <property type="entry name" value="Resolvase"/>
    <property type="match status" value="1"/>
</dbReference>
<keyword evidence="6" id="KW-1185">Reference proteome</keyword>
<dbReference type="InterPro" id="IPR006119">
    <property type="entry name" value="Resolv_N"/>
</dbReference>
<dbReference type="PANTHER" id="PTHR30461">
    <property type="entry name" value="DNA-INVERTASE FROM LAMBDOID PROPHAGE"/>
    <property type="match status" value="1"/>
</dbReference>
<dbReference type="SUPFAM" id="SSF53041">
    <property type="entry name" value="Resolvase-like"/>
    <property type="match status" value="1"/>
</dbReference>
<evidence type="ECO:0000259" key="3">
    <source>
        <dbReference type="PROSITE" id="PS51736"/>
    </source>
</evidence>
<dbReference type="InterPro" id="IPR038109">
    <property type="entry name" value="DNA_bind_recomb_sf"/>
</dbReference>
<dbReference type="AlphaFoldDB" id="A0A0D7CE43"/>
<dbReference type="Gene3D" id="3.90.1750.20">
    <property type="entry name" value="Putative Large Serine Recombinase, Chain B, Domain 2"/>
    <property type="match status" value="1"/>
</dbReference>
<proteinExistence type="predicted"/>
<evidence type="ECO:0008006" key="7">
    <source>
        <dbReference type="Google" id="ProtNLM"/>
    </source>
</evidence>
<protein>
    <recommendedName>
        <fullName evidence="7">Resolvase/invertase-type recombinase catalytic domain-containing protein</fullName>
    </recommendedName>
</protein>
<dbReference type="Pfam" id="PF07508">
    <property type="entry name" value="Recombinase"/>
    <property type="match status" value="1"/>
</dbReference>
<dbReference type="Pfam" id="PF00239">
    <property type="entry name" value="Resolvase"/>
    <property type="match status" value="1"/>
</dbReference>
<evidence type="ECO:0000256" key="1">
    <source>
        <dbReference type="ARBA" id="ARBA00023125"/>
    </source>
</evidence>
<feature type="domain" description="Recombinase" evidence="4">
    <location>
        <begin position="175"/>
        <end position="329"/>
    </location>
</feature>
<dbReference type="GO" id="GO:0000150">
    <property type="term" value="F:DNA strand exchange activity"/>
    <property type="evidence" value="ECO:0007669"/>
    <property type="project" value="InterPro"/>
</dbReference>
<dbReference type="PROSITE" id="PS51736">
    <property type="entry name" value="RECOMBINASES_3"/>
    <property type="match status" value="1"/>
</dbReference>
<evidence type="ECO:0000313" key="6">
    <source>
        <dbReference type="Proteomes" id="UP000032458"/>
    </source>
</evidence>
<accession>A0A0D7CE43</accession>
<dbReference type="PATRIC" id="fig|1240678.4.peg.7731"/>
<sequence>MTPLTLPSSEHRDTIRVAVYARQSKARPDASEASPEAQVAAGEALASSRGWQVVHRFKDVGRSGWDPKAVRPGFESLMDAVRAGEVDVVVVNELSRLTRKGAHDALDIDREFKEHGVRFVSVLEPFLDTSNPIGVAIFALIAALAKQDSDIKAERLKGAKEEIKAVGGRHSSSAPYGMRAVREKIGNLVVSVLEPDEDNPEHVALVERMIEMSWGGISDNAIARTFASEEIPAPGNAERRATEKRMASIKARRVSSEDSPIRWRAQTVRWILNHPAIGGFASERVKRGKAHVNVIARDESGAPVTPHRGIIPGAKWLELQERRKKRTKTNRQPGGEGTTPTLLSGWRFCRCGIEICQGSMGQSKNNGGQDYYMCANPKGHGGLSIKRHDADNYVARRVWARLANADMDDEADREWVAAAAMRFAAQRNLAGVQEERRETAAHLEHVRQSIAELQADRKAGLYRGRHELATWRATMEQYRAYEDDCTARLAELDTKTAQAVQVPSEWSEGGEDPLGPDTPWGRWDVFKRREFLDLFLEGVSVGPGRDPETKKFIPVEERISLDWRPLPTDDTEEDAEVTA</sequence>
<dbReference type="InterPro" id="IPR050639">
    <property type="entry name" value="SSR_resolvase"/>
</dbReference>
<evidence type="ECO:0000259" key="4">
    <source>
        <dbReference type="PROSITE" id="PS51737"/>
    </source>
</evidence>
<evidence type="ECO:0000313" key="5">
    <source>
        <dbReference type="EMBL" id="KIZ14523.1"/>
    </source>
</evidence>
<keyword evidence="2" id="KW-0233">DNA recombination</keyword>
<dbReference type="Gene3D" id="3.40.50.1390">
    <property type="entry name" value="Resolvase, N-terminal catalytic domain"/>
    <property type="match status" value="1"/>
</dbReference>
<name>A0A0D7CE43_9ACTN</name>
<keyword evidence="1" id="KW-0238">DNA-binding</keyword>
<dbReference type="PANTHER" id="PTHR30461:SF2">
    <property type="entry name" value="SERINE RECOMBINASE PINE-RELATED"/>
    <property type="match status" value="1"/>
</dbReference>
<reference evidence="5 6" key="1">
    <citation type="submission" date="2014-09" db="EMBL/GenBank/DDBJ databases">
        <title>Draft genome sequence of Streptomyces natalensis ATCC 27448, producer of the antifungal pimaricin.</title>
        <authorList>
            <person name="Mendes M.V."/>
            <person name="Beites T."/>
            <person name="Pires S."/>
            <person name="Santos C.L."/>
            <person name="Moradas-Ferreira P."/>
        </authorList>
    </citation>
    <scope>NUCLEOTIDE SEQUENCE [LARGE SCALE GENOMIC DNA]</scope>
    <source>
        <strain evidence="5 6">ATCC 27448</strain>
    </source>
</reference>
<dbReference type="RefSeq" id="WP_030066737.1">
    <property type="nucleotide sequence ID" value="NZ_JRKI01000061.1"/>
</dbReference>
<dbReference type="InterPro" id="IPR036162">
    <property type="entry name" value="Resolvase-like_N_sf"/>
</dbReference>
<feature type="domain" description="Resolvase/invertase-type recombinase catalytic" evidence="3">
    <location>
        <begin position="16"/>
        <end position="167"/>
    </location>
</feature>